<proteinExistence type="predicted"/>
<dbReference type="Proteomes" id="UP001152803">
    <property type="component" value="Unassembled WGS sequence"/>
</dbReference>
<dbReference type="EMBL" id="JAFJMO010000007">
    <property type="protein sequence ID" value="KAJ8271285.1"/>
    <property type="molecule type" value="Genomic_DNA"/>
</dbReference>
<feature type="region of interest" description="Disordered" evidence="1">
    <location>
        <begin position="571"/>
        <end position="601"/>
    </location>
</feature>
<accession>A0A9Q1DHT2</accession>
<evidence type="ECO:0000256" key="1">
    <source>
        <dbReference type="SAM" id="MobiDB-lite"/>
    </source>
</evidence>
<comment type="caution">
    <text evidence="3">The sequence shown here is derived from an EMBL/GenBank/DDBJ whole genome shotgun (WGS) entry which is preliminary data.</text>
</comment>
<dbReference type="Pfam" id="PF20499">
    <property type="entry name" value="DUF6729"/>
    <property type="match status" value="1"/>
</dbReference>
<feature type="region of interest" description="Disordered" evidence="1">
    <location>
        <begin position="214"/>
        <end position="295"/>
    </location>
</feature>
<dbReference type="PANTHER" id="PTHR24401">
    <property type="entry name" value="SI:CH211-243P7.3-RELATED"/>
    <property type="match status" value="1"/>
</dbReference>
<evidence type="ECO:0000313" key="3">
    <source>
        <dbReference type="EMBL" id="KAJ8271285.1"/>
    </source>
</evidence>
<name>A0A9Q1DHT2_CONCO</name>
<dbReference type="PANTHER" id="PTHR24401:SF29">
    <property type="entry name" value="SI:CH211-243P7.3-RELATED"/>
    <property type="match status" value="1"/>
</dbReference>
<dbReference type="OrthoDB" id="10058592at2759"/>
<gene>
    <name evidence="3" type="ORF">COCON_G00101440</name>
</gene>
<organism evidence="3 4">
    <name type="scientific">Conger conger</name>
    <name type="common">Conger eel</name>
    <name type="synonym">Muraena conger</name>
    <dbReference type="NCBI Taxonomy" id="82655"/>
    <lineage>
        <taxon>Eukaryota</taxon>
        <taxon>Metazoa</taxon>
        <taxon>Chordata</taxon>
        <taxon>Craniata</taxon>
        <taxon>Vertebrata</taxon>
        <taxon>Euteleostomi</taxon>
        <taxon>Actinopterygii</taxon>
        <taxon>Neopterygii</taxon>
        <taxon>Teleostei</taxon>
        <taxon>Anguilliformes</taxon>
        <taxon>Congridae</taxon>
        <taxon>Conger</taxon>
    </lineage>
</organism>
<sequence length="1439" mass="158675">MADDEVLAAVKEERLGESMLSRLGGGAGGSHEYIRQRLRTVARLLVEAWKRTPLATLEDLLVPSNFPHVVAAVRGVAGFSEERNRYRTPSLARRLCHGLHGICRLVEEEASAKGDSRLAQSTRDFRKILQRRWGELVPSGTPAPLEGDESDRPPQVMLTQDVTLLNSYLDERLERLRQQVLLDPTRRSYGALARVALAQVVLFNRARQGPVSEMPVAAFTSRRAPPAEPLGEEDDDDDDDSSAGEEAVPALRQGGASRERRGESPGPAEAVGGGGDGPPGAEPRGVRRPTGALLLPERGLRAAARPGVRGPGPAAVSSPRLRRHVAAILNAASLKESGAPADASGRDFQAGGKLGLLTEAAAAAAAAAAVVDGDLQLAELVEELLALDEVCTKLYRLTEGVTRRKWDSREVEAVERHLISFIRTRRLPPKRDCLRCVQAEPSALRNRSWSSVKFYIKKHHRRVEETKLDNMSKSHKAMGDGEWLARLQRFASSGVWPSGEGNRPAPRQKRWHKLYQKIEECPLQSKGQASLWGKYHPCTCGFHKGHPPAKVDAAASTSAVGATSSTIAVSASTSAEDVTHSTSTVGTALGRGTPLCSPVNRPKMSISMFEKSRFGGSHVAAARPNWNVQRKPTQTPPIPATSTSTSDPQPSPALRPIIQPSSSFFLPPATDTTTPQTPPIPSTSTSDPQPSPALRPIIQPSSSFFLPPATDNTPADPVELPLLWPQTMLQQDRKWVAEALFWANSKGKLELKDSLQLWYHPPPPTVLYHQAPNPDRFFSHRLLVWMPYRLWKVRLQCTSPACAGHQLCGGGLHRRVRQVLDIDNHYNMVTETLICTRCRSSYLSWGHTVLQQLDLAHRSEFRVILTRKLACDIRVIRLLRERTLGNGPVRLIGQLRENHSEEWLQRVSRYTSECMGFLNKPGLQQLTFQEPPPPVPVPNYKWLLTVYSKDILTRLEDIKAALTSTYGSTLKMDSTKKITKKLSGPAKGTAQWLTSVGNEIGQVLISVLTADEGGGIDAMTAGLVERYRRAGVAPPTLLYVDSHCCKEAGDTKLKQRFSGWPNLIIRLDIWHFIRRLAGGVTTDAHQLYPIFMARLSACIFEWDAGDLAQLRRAKKEQLTQEGWPVLMDAEVDKHISKAELALHCKRRTRGTDNTISLVDMLIGELIGDKGKDSMGVPLFDTVRMMHLWRVQKRHVGCIQDPPNVQLYTETGTVTKGGIALKTYRCARGSTSLESFHCHLARFIPGNSANSLNFQIYLLEGIFRWNKDRAAAALAGGGNSPLRTYTGELVYAVNTNYTALFGRKLVPQFSPPAVHTGELIGVQYLLRQSKQPLEDMTPGSDRTSELLEDLDIEEQGEEDEGFVDTLGEEAIVESLVPPVAPDAAQPPSAPPLCCLLPSCSLPRVHLAMCPQQRLTDMGFLDWTGWMSWRNTWWNCVVNPA</sequence>
<evidence type="ECO:0000313" key="4">
    <source>
        <dbReference type="Proteomes" id="UP001152803"/>
    </source>
</evidence>
<feature type="compositionally biased region" description="Acidic residues" evidence="1">
    <location>
        <begin position="230"/>
        <end position="243"/>
    </location>
</feature>
<keyword evidence="4" id="KW-1185">Reference proteome</keyword>
<protein>
    <recommendedName>
        <fullName evidence="2">DUF6729 domain-containing protein</fullName>
    </recommendedName>
</protein>
<feature type="region of interest" description="Disordered" evidence="1">
    <location>
        <begin position="621"/>
        <end position="692"/>
    </location>
</feature>
<feature type="domain" description="DUF6729" evidence="2">
    <location>
        <begin position="724"/>
        <end position="952"/>
    </location>
</feature>
<dbReference type="InterPro" id="IPR046616">
    <property type="entry name" value="DUF6729"/>
</dbReference>
<reference evidence="3" key="1">
    <citation type="journal article" date="2023" name="Science">
        <title>Genome structures resolve the early diversification of teleost fishes.</title>
        <authorList>
            <person name="Parey E."/>
            <person name="Louis A."/>
            <person name="Montfort J."/>
            <person name="Bouchez O."/>
            <person name="Roques C."/>
            <person name="Iampietro C."/>
            <person name="Lluch J."/>
            <person name="Castinel A."/>
            <person name="Donnadieu C."/>
            <person name="Desvignes T."/>
            <person name="Floi Bucao C."/>
            <person name="Jouanno E."/>
            <person name="Wen M."/>
            <person name="Mejri S."/>
            <person name="Dirks R."/>
            <person name="Jansen H."/>
            <person name="Henkel C."/>
            <person name="Chen W.J."/>
            <person name="Zahm M."/>
            <person name="Cabau C."/>
            <person name="Klopp C."/>
            <person name="Thompson A.W."/>
            <person name="Robinson-Rechavi M."/>
            <person name="Braasch I."/>
            <person name="Lecointre G."/>
            <person name="Bobe J."/>
            <person name="Postlethwait J.H."/>
            <person name="Berthelot C."/>
            <person name="Roest Crollius H."/>
            <person name="Guiguen Y."/>
        </authorList>
    </citation>
    <scope>NUCLEOTIDE SEQUENCE</scope>
    <source>
        <strain evidence="3">Concon-B</strain>
    </source>
</reference>
<evidence type="ECO:0000259" key="2">
    <source>
        <dbReference type="Pfam" id="PF20499"/>
    </source>
</evidence>